<name>A0A6J5M0H2_9CAUD</name>
<evidence type="ECO:0000313" key="1">
    <source>
        <dbReference type="EMBL" id="CAB4138606.1"/>
    </source>
</evidence>
<organism evidence="1">
    <name type="scientific">uncultured Caudovirales phage</name>
    <dbReference type="NCBI Taxonomy" id="2100421"/>
    <lineage>
        <taxon>Viruses</taxon>
        <taxon>Duplodnaviria</taxon>
        <taxon>Heunggongvirae</taxon>
        <taxon>Uroviricota</taxon>
        <taxon>Caudoviricetes</taxon>
        <taxon>Peduoviridae</taxon>
        <taxon>Maltschvirus</taxon>
        <taxon>Maltschvirus maltsch</taxon>
    </lineage>
</organism>
<dbReference type="EMBL" id="LR796345">
    <property type="protein sequence ID" value="CAB4138606.1"/>
    <property type="molecule type" value="Genomic_DNA"/>
</dbReference>
<gene>
    <name evidence="1" type="ORF">UFOVP331_166</name>
</gene>
<accession>A0A6J5M0H2</accession>
<sequence length="393" mass="44484">MAVYKIFPTKDATLYSMFPQMNTGLDEIIESTQTQIATENNSNPQVSRFLIQFSQDEIDDIIENKMGISSSAQLMNTSSWTATLNCFISTETGLALDTQIDCFPVYGNWGMGTGRYLDEPEVTNGTSWMWIDYSGSNRWITSNYPANTTGSFNTNYAQAGGGNWWTGSGVSYFNSNQYPITASQIFSYSSDKDVNLNVSNIIRAWYTGAISDDGFIVKLSPATEFVNNINVQPELKFFSVDTNTIYPPQLEFKWRDYTWNTGSSTLTILNTLPAVVTLAQNPGYFYSGSVNRFRINSRPEYPPQLWQTSSVYTQNYYLPTASYWAIKDLDTNEFVIDFDTQFTQLNADVSGSYFDLNMNGLQTERYYTVLIKTTINNSTIVYNDNYSFKIING</sequence>
<protein>
    <submittedName>
        <fullName evidence="1">Uncharacterized protein</fullName>
    </submittedName>
</protein>
<reference evidence="1" key="1">
    <citation type="submission" date="2020-04" db="EMBL/GenBank/DDBJ databases">
        <authorList>
            <person name="Chiriac C."/>
            <person name="Salcher M."/>
            <person name="Ghai R."/>
            <person name="Kavagutti S V."/>
        </authorList>
    </citation>
    <scope>NUCLEOTIDE SEQUENCE</scope>
</reference>
<proteinExistence type="predicted"/>